<evidence type="ECO:0000259" key="2">
    <source>
        <dbReference type="Pfam" id="PF01337"/>
    </source>
</evidence>
<keyword evidence="4" id="KW-1185">Reference proteome</keyword>
<dbReference type="Gene3D" id="3.30.370.10">
    <property type="entry name" value="Barstar-like"/>
    <property type="match status" value="1"/>
</dbReference>
<dbReference type="InterPro" id="IPR000468">
    <property type="entry name" value="Barstar"/>
</dbReference>
<evidence type="ECO:0000313" key="4">
    <source>
        <dbReference type="Proteomes" id="UP000036277"/>
    </source>
</evidence>
<dbReference type="InterPro" id="IPR035905">
    <property type="entry name" value="Barstar-like_sf"/>
</dbReference>
<sequence length="234" mass="27515">MQELHYIYNSRGDMLFSCKNLIECHDFSRADSALLFAFSGMEVKNVDFILDDEVYTLKCNEFQGRLDFDFSVKKVIKSNDILYLYLEINNPMYEVGVISLLKSRFDDNERIWLDMVLESKKIYISASYIVGGMRDEIEKDTIVVEGKYIHDYYSFYCEFGYAFFGKFGYMGSNLNAFNDCLIELKRKDRRISVVWKDSELSFKAIANTTPDGLYKTFYHEMVMTLEEHCNLILE</sequence>
<accession>A0A0J5FMQ4</accession>
<gene>
    <name evidence="3" type="ORF">AB204_19135</name>
</gene>
<dbReference type="OrthoDB" id="6446737at2"/>
<protein>
    <recommendedName>
        <fullName evidence="2">Barstar (barnase inhibitor) domain-containing protein</fullName>
    </recommendedName>
</protein>
<dbReference type="STRING" id="880157.AB204_19135"/>
<dbReference type="PATRIC" id="fig|880157.4.peg.4115"/>
<reference evidence="3 4" key="1">
    <citation type="submission" date="2015-06" db="EMBL/GenBank/DDBJ databases">
        <title>Draft Whole-Genome Sequence of the Entomopathogenic Bacterium Xenorhabdus khoisanae.</title>
        <authorList>
            <person name="Naidoo S."/>
            <person name="Featherston J."/>
            <person name="Gray V.M."/>
        </authorList>
    </citation>
    <scope>NUCLEOTIDE SEQUENCE [LARGE SCALE GENOMIC DNA]</scope>
    <source>
        <strain evidence="3 4">MCB</strain>
    </source>
</reference>
<dbReference type="RefSeq" id="WP_047964966.1">
    <property type="nucleotide sequence ID" value="NZ_CAWMBG010000175.1"/>
</dbReference>
<comment type="caution">
    <text evidence="3">The sequence shown here is derived from an EMBL/GenBank/DDBJ whole genome shotgun (WGS) entry which is preliminary data.</text>
</comment>
<comment type="similarity">
    <text evidence="1">Belongs to the barstar family.</text>
</comment>
<organism evidence="3 4">
    <name type="scientific">Xenorhabdus khoisanae</name>
    <dbReference type="NCBI Taxonomy" id="880157"/>
    <lineage>
        <taxon>Bacteria</taxon>
        <taxon>Pseudomonadati</taxon>
        <taxon>Pseudomonadota</taxon>
        <taxon>Gammaproteobacteria</taxon>
        <taxon>Enterobacterales</taxon>
        <taxon>Morganellaceae</taxon>
        <taxon>Xenorhabdus</taxon>
    </lineage>
</organism>
<feature type="domain" description="Barstar (barnase inhibitor)" evidence="2">
    <location>
        <begin position="141"/>
        <end position="200"/>
    </location>
</feature>
<dbReference type="AlphaFoldDB" id="A0A0J5FMQ4"/>
<dbReference type="Pfam" id="PF01337">
    <property type="entry name" value="Barstar"/>
    <property type="match status" value="1"/>
</dbReference>
<proteinExistence type="inferred from homology"/>
<name>A0A0J5FMQ4_9GAMM</name>
<dbReference type="EMBL" id="LFCV01000175">
    <property type="protein sequence ID" value="KMJ43548.1"/>
    <property type="molecule type" value="Genomic_DNA"/>
</dbReference>
<dbReference type="SUPFAM" id="SSF52038">
    <property type="entry name" value="Barstar-related"/>
    <property type="match status" value="1"/>
</dbReference>
<evidence type="ECO:0000313" key="3">
    <source>
        <dbReference type="EMBL" id="KMJ43548.1"/>
    </source>
</evidence>
<dbReference type="Proteomes" id="UP000036277">
    <property type="component" value="Unassembled WGS sequence"/>
</dbReference>
<evidence type="ECO:0000256" key="1">
    <source>
        <dbReference type="ARBA" id="ARBA00006845"/>
    </source>
</evidence>